<organism evidence="2 3">
    <name type="scientific">Melanomma pulvis-pyrius CBS 109.77</name>
    <dbReference type="NCBI Taxonomy" id="1314802"/>
    <lineage>
        <taxon>Eukaryota</taxon>
        <taxon>Fungi</taxon>
        <taxon>Dikarya</taxon>
        <taxon>Ascomycota</taxon>
        <taxon>Pezizomycotina</taxon>
        <taxon>Dothideomycetes</taxon>
        <taxon>Pleosporomycetidae</taxon>
        <taxon>Pleosporales</taxon>
        <taxon>Melanommataceae</taxon>
        <taxon>Melanomma</taxon>
    </lineage>
</organism>
<gene>
    <name evidence="2" type="ORF">K505DRAFT_214</name>
</gene>
<sequence>MSCAAAWRGVVDLELPAGARLYKTRARHGSHDTSALALPTHNSTVTTFQTIVEKPTRPAYAPTGNNDKFQMPCPETIFPRRNQPEIKNCNYLIPRTTLSTGDPSTQGSTHQIAHVPSHLASAIPQRISNSLGRGGDPDSVPSPPSHRPENPNSEPAIPHPRDLSLQPHARSTCAPPNPPSQHTN</sequence>
<evidence type="ECO:0000256" key="1">
    <source>
        <dbReference type="SAM" id="MobiDB-lite"/>
    </source>
</evidence>
<dbReference type="Proteomes" id="UP000799757">
    <property type="component" value="Unassembled WGS sequence"/>
</dbReference>
<feature type="region of interest" description="Disordered" evidence="1">
    <location>
        <begin position="127"/>
        <end position="184"/>
    </location>
</feature>
<keyword evidence="3" id="KW-1185">Reference proteome</keyword>
<feature type="compositionally biased region" description="Pro residues" evidence="1">
    <location>
        <begin position="175"/>
        <end position="184"/>
    </location>
</feature>
<protein>
    <submittedName>
        <fullName evidence="2">Uncharacterized protein</fullName>
    </submittedName>
</protein>
<reference evidence="2" key="1">
    <citation type="journal article" date="2020" name="Stud. Mycol.">
        <title>101 Dothideomycetes genomes: a test case for predicting lifestyles and emergence of pathogens.</title>
        <authorList>
            <person name="Haridas S."/>
            <person name="Albert R."/>
            <person name="Binder M."/>
            <person name="Bloem J."/>
            <person name="Labutti K."/>
            <person name="Salamov A."/>
            <person name="Andreopoulos B."/>
            <person name="Baker S."/>
            <person name="Barry K."/>
            <person name="Bills G."/>
            <person name="Bluhm B."/>
            <person name="Cannon C."/>
            <person name="Castanera R."/>
            <person name="Culley D."/>
            <person name="Daum C."/>
            <person name="Ezra D."/>
            <person name="Gonzalez J."/>
            <person name="Henrissat B."/>
            <person name="Kuo A."/>
            <person name="Liang C."/>
            <person name="Lipzen A."/>
            <person name="Lutzoni F."/>
            <person name="Magnuson J."/>
            <person name="Mondo S."/>
            <person name="Nolan M."/>
            <person name="Ohm R."/>
            <person name="Pangilinan J."/>
            <person name="Park H.-J."/>
            <person name="Ramirez L."/>
            <person name="Alfaro M."/>
            <person name="Sun H."/>
            <person name="Tritt A."/>
            <person name="Yoshinaga Y."/>
            <person name="Zwiers L.-H."/>
            <person name="Turgeon B."/>
            <person name="Goodwin S."/>
            <person name="Spatafora J."/>
            <person name="Crous P."/>
            <person name="Grigoriev I."/>
        </authorList>
    </citation>
    <scope>NUCLEOTIDE SEQUENCE</scope>
    <source>
        <strain evidence="2">CBS 109.77</strain>
    </source>
</reference>
<evidence type="ECO:0000313" key="3">
    <source>
        <dbReference type="Proteomes" id="UP000799757"/>
    </source>
</evidence>
<accession>A0A6A6XXG8</accession>
<proteinExistence type="predicted"/>
<dbReference type="EMBL" id="MU001738">
    <property type="protein sequence ID" value="KAF2801130.1"/>
    <property type="molecule type" value="Genomic_DNA"/>
</dbReference>
<evidence type="ECO:0000313" key="2">
    <source>
        <dbReference type="EMBL" id="KAF2801130.1"/>
    </source>
</evidence>
<name>A0A6A6XXG8_9PLEO</name>
<dbReference type="AlphaFoldDB" id="A0A6A6XXG8"/>